<evidence type="ECO:0000313" key="1">
    <source>
        <dbReference type="EMBL" id="JAH37870.1"/>
    </source>
</evidence>
<name>A0A0E9SB19_ANGAN</name>
<protein>
    <submittedName>
        <fullName evidence="1">Uncharacterized protein</fullName>
    </submittedName>
</protein>
<dbReference type="AlphaFoldDB" id="A0A0E9SB19"/>
<reference evidence="1" key="2">
    <citation type="journal article" date="2015" name="Fish Shellfish Immunol.">
        <title>Early steps in the European eel (Anguilla anguilla)-Vibrio vulnificus interaction in the gills: Role of the RtxA13 toxin.</title>
        <authorList>
            <person name="Callol A."/>
            <person name="Pajuelo D."/>
            <person name="Ebbesson L."/>
            <person name="Teles M."/>
            <person name="MacKenzie S."/>
            <person name="Amaro C."/>
        </authorList>
    </citation>
    <scope>NUCLEOTIDE SEQUENCE</scope>
</reference>
<proteinExistence type="predicted"/>
<accession>A0A0E9SB19</accession>
<reference evidence="1" key="1">
    <citation type="submission" date="2014-11" db="EMBL/GenBank/DDBJ databases">
        <authorList>
            <person name="Amaro Gonzalez C."/>
        </authorList>
    </citation>
    <scope>NUCLEOTIDE SEQUENCE</scope>
</reference>
<organism evidence="1">
    <name type="scientific">Anguilla anguilla</name>
    <name type="common">European freshwater eel</name>
    <name type="synonym">Muraena anguilla</name>
    <dbReference type="NCBI Taxonomy" id="7936"/>
    <lineage>
        <taxon>Eukaryota</taxon>
        <taxon>Metazoa</taxon>
        <taxon>Chordata</taxon>
        <taxon>Craniata</taxon>
        <taxon>Vertebrata</taxon>
        <taxon>Euteleostomi</taxon>
        <taxon>Actinopterygii</taxon>
        <taxon>Neopterygii</taxon>
        <taxon>Teleostei</taxon>
        <taxon>Anguilliformes</taxon>
        <taxon>Anguillidae</taxon>
        <taxon>Anguilla</taxon>
    </lineage>
</organism>
<sequence>MTTCLHQHLKTIIRLPNIILFLRICNR</sequence>
<dbReference type="EMBL" id="GBXM01070707">
    <property type="protein sequence ID" value="JAH37870.1"/>
    <property type="molecule type" value="Transcribed_RNA"/>
</dbReference>